<dbReference type="InterPro" id="IPR051589">
    <property type="entry name" value="Sialate-O-sulfotransferase"/>
</dbReference>
<feature type="domain" description="Sulfotransferase" evidence="2">
    <location>
        <begin position="18"/>
        <end position="201"/>
    </location>
</feature>
<dbReference type="Proteomes" id="UP001152320">
    <property type="component" value="Chromosome 19"/>
</dbReference>
<organism evidence="3 4">
    <name type="scientific">Holothuria leucospilota</name>
    <name type="common">Black long sea cucumber</name>
    <name type="synonym">Mertensiothuria leucospilota</name>
    <dbReference type="NCBI Taxonomy" id="206669"/>
    <lineage>
        <taxon>Eukaryota</taxon>
        <taxon>Metazoa</taxon>
        <taxon>Echinodermata</taxon>
        <taxon>Eleutherozoa</taxon>
        <taxon>Echinozoa</taxon>
        <taxon>Holothuroidea</taxon>
        <taxon>Aspidochirotacea</taxon>
        <taxon>Aspidochirotida</taxon>
        <taxon>Holothuriidae</taxon>
        <taxon>Holothuria</taxon>
    </lineage>
</organism>
<gene>
    <name evidence="3" type="ORF">HOLleu_36175</name>
</gene>
<dbReference type="InterPro" id="IPR000863">
    <property type="entry name" value="Sulfotransferase_dom"/>
</dbReference>
<proteinExistence type="inferred from homology"/>
<accession>A0A9Q1BEH4</accession>
<dbReference type="OrthoDB" id="5985073at2759"/>
<dbReference type="InterPro" id="IPR027417">
    <property type="entry name" value="P-loop_NTPase"/>
</dbReference>
<dbReference type="SUPFAM" id="SSF52540">
    <property type="entry name" value="P-loop containing nucleoside triphosphate hydrolases"/>
    <property type="match status" value="1"/>
</dbReference>
<dbReference type="GO" id="GO:0008146">
    <property type="term" value="F:sulfotransferase activity"/>
    <property type="evidence" value="ECO:0007669"/>
    <property type="project" value="InterPro"/>
</dbReference>
<protein>
    <submittedName>
        <fullName evidence="3">WSC domain-containing protein 2</fullName>
    </submittedName>
</protein>
<reference evidence="3" key="1">
    <citation type="submission" date="2021-10" db="EMBL/GenBank/DDBJ databases">
        <title>Tropical sea cucumber genome reveals ecological adaptation and Cuvierian tubules defense mechanism.</title>
        <authorList>
            <person name="Chen T."/>
        </authorList>
    </citation>
    <scope>NUCLEOTIDE SEQUENCE</scope>
    <source>
        <strain evidence="3">Nanhai2018</strain>
        <tissue evidence="3">Muscle</tissue>
    </source>
</reference>
<dbReference type="Pfam" id="PF00685">
    <property type="entry name" value="Sulfotransfer_1"/>
    <property type="match status" value="1"/>
</dbReference>
<evidence type="ECO:0000259" key="2">
    <source>
        <dbReference type="Pfam" id="PF00685"/>
    </source>
</evidence>
<evidence type="ECO:0000313" key="3">
    <source>
        <dbReference type="EMBL" id="KAJ8023675.1"/>
    </source>
</evidence>
<dbReference type="EMBL" id="JAIZAY010000019">
    <property type="protein sequence ID" value="KAJ8023675.1"/>
    <property type="molecule type" value="Genomic_DNA"/>
</dbReference>
<dbReference type="AlphaFoldDB" id="A0A9Q1BEH4"/>
<evidence type="ECO:0000256" key="1">
    <source>
        <dbReference type="ARBA" id="ARBA00010236"/>
    </source>
</evidence>
<comment type="caution">
    <text evidence="3">The sequence shown here is derived from an EMBL/GenBank/DDBJ whole genome shotgun (WGS) entry which is preliminary data.</text>
</comment>
<name>A0A9Q1BEH4_HOLLE</name>
<keyword evidence="4" id="KW-1185">Reference proteome</keyword>
<evidence type="ECO:0000313" key="4">
    <source>
        <dbReference type="Proteomes" id="UP001152320"/>
    </source>
</evidence>
<comment type="similarity">
    <text evidence="1">Belongs to the WSCD family.</text>
</comment>
<dbReference type="Gene3D" id="3.40.50.300">
    <property type="entry name" value="P-loop containing nucleotide triphosphate hydrolases"/>
    <property type="match status" value="1"/>
</dbReference>
<dbReference type="PANTHER" id="PTHR45964">
    <property type="entry name" value="WSCD FAMILY MEMBER CG9164"/>
    <property type="match status" value="1"/>
</dbReference>
<dbReference type="PANTHER" id="PTHR45964:SF9">
    <property type="entry name" value="SULFOTRANSFERASE"/>
    <property type="match status" value="1"/>
</dbReference>
<sequence length="251" mass="29818">MMTDIELAPAYSMPLTALASFPRSGNTWSRFLLQVATKYYTSTVFWETEGKNEVSRRVLKGGVENYTLQKGVCIKTHFFEEEHIASFDNGAILLIRNPYHSLISEFMRVYSRLRNVSEPEVIQFLREKDRRWTKEFHQRFQNWRNTALNWINHCKRLMIVFYEDLAENPVRELTRMVAFLGQPIQPRRIQCAVHNYKPMNSSQHKSRMDFDPYTPEMYKQLDAFIAEVNETLIRKNARPLPTYKKYYLPDA</sequence>